<keyword evidence="1" id="KW-0732">Signal</keyword>
<dbReference type="Proteomes" id="UP000027284">
    <property type="component" value="Unassembled WGS sequence"/>
</dbReference>
<feature type="chain" id="PRO_5001620170" description="CHRD domain-containing protein" evidence="1">
    <location>
        <begin position="20"/>
        <end position="372"/>
    </location>
</feature>
<organism evidence="3 4">
    <name type="scientific">Thermoanaerobaculum aquaticum</name>
    <dbReference type="NCBI Taxonomy" id="1312852"/>
    <lineage>
        <taxon>Bacteria</taxon>
        <taxon>Pseudomonadati</taxon>
        <taxon>Acidobacteriota</taxon>
        <taxon>Thermoanaerobaculia</taxon>
        <taxon>Thermoanaerobaculales</taxon>
        <taxon>Thermoanaerobaculaceae</taxon>
        <taxon>Thermoanaerobaculum</taxon>
    </lineage>
</organism>
<evidence type="ECO:0000259" key="2">
    <source>
        <dbReference type="PROSITE" id="PS50933"/>
    </source>
</evidence>
<evidence type="ECO:0000313" key="3">
    <source>
        <dbReference type="EMBL" id="KDA53457.1"/>
    </source>
</evidence>
<keyword evidence="4" id="KW-1185">Reference proteome</keyword>
<feature type="signal peptide" evidence="1">
    <location>
        <begin position="1"/>
        <end position="19"/>
    </location>
</feature>
<gene>
    <name evidence="3" type="ORF">EG19_04420</name>
</gene>
<accession>A0A062XLP5</accession>
<name>A0A062XLP5_9BACT</name>
<dbReference type="AlphaFoldDB" id="A0A062XLP5"/>
<proteinExistence type="predicted"/>
<feature type="domain" description="CHRD" evidence="2">
    <location>
        <begin position="18"/>
        <end position="138"/>
    </location>
</feature>
<dbReference type="SMART" id="SM00754">
    <property type="entry name" value="CHRD"/>
    <property type="match status" value="1"/>
</dbReference>
<dbReference type="OrthoDB" id="571052at2"/>
<dbReference type="Pfam" id="PF07452">
    <property type="entry name" value="CHRD"/>
    <property type="match status" value="1"/>
</dbReference>
<evidence type="ECO:0000313" key="4">
    <source>
        <dbReference type="Proteomes" id="UP000027284"/>
    </source>
</evidence>
<dbReference type="InterPro" id="IPR010895">
    <property type="entry name" value="CHRD"/>
</dbReference>
<dbReference type="RefSeq" id="WP_038049239.1">
    <property type="nucleotide sequence ID" value="NZ_JMFG01000020.1"/>
</dbReference>
<sequence length="372" mass="38103">MKKQVFFALAFLAAATLGAQTLTVSLSGDRVVGGGEPNASGFATLEFQGTTLNYTILTNGLSQPTGATLYLGYPGQTGTVQVDLAASFTSNLATGSVSNVPEAKVAAILANPGGYYLQVATASKPTGAIRGQLQGEALSGSRMLIAPVLAKVAGQVGTNFLSDLTVANLTNNELSVTVQYFPSSGTASQSAQITVPARGQRVVQDALGTLFAASGRGAAILQAPGALVGQVRVFNDQRGSTSFPLPGTFSQFFTLTSLEDLSTSGVLLGLSNQPAATGQGFRSNLGYFNPNDSAVTLHLAAYSSDNQLLAAKSVVLPPKANDIKGVSELFGAALNTQSEFFVRFTVSGGSAVVFGSVVDNITGDAVTIWPQS</sequence>
<dbReference type="STRING" id="1312852.EG19_04420"/>
<comment type="caution">
    <text evidence="3">The sequence shown here is derived from an EMBL/GenBank/DDBJ whole genome shotgun (WGS) entry which is preliminary data.</text>
</comment>
<dbReference type="PROSITE" id="PS50933">
    <property type="entry name" value="CHRD"/>
    <property type="match status" value="1"/>
</dbReference>
<evidence type="ECO:0000256" key="1">
    <source>
        <dbReference type="SAM" id="SignalP"/>
    </source>
</evidence>
<protein>
    <recommendedName>
        <fullName evidence="2">CHRD domain-containing protein</fullName>
    </recommendedName>
</protein>
<reference evidence="3 4" key="1">
    <citation type="submission" date="2014-04" db="EMBL/GenBank/DDBJ databases">
        <title>The Genome Sequence of Thermoanaerobaculum aquaticum MP-01, The First Cultivated Group 23 Acidobacterium.</title>
        <authorList>
            <person name="Stamps B.W."/>
            <person name="Losey N.A."/>
            <person name="Lawson P.A."/>
            <person name="Stevenson B.S."/>
        </authorList>
    </citation>
    <scope>NUCLEOTIDE SEQUENCE [LARGE SCALE GENOMIC DNA]</scope>
    <source>
        <strain evidence="3 4">MP-01</strain>
    </source>
</reference>
<dbReference type="EMBL" id="JMFG01000020">
    <property type="protein sequence ID" value="KDA53457.1"/>
    <property type="molecule type" value="Genomic_DNA"/>
</dbReference>